<evidence type="ECO:0000313" key="2">
    <source>
        <dbReference type="Proteomes" id="UP000300879"/>
    </source>
</evidence>
<name>A0A4P8XPY0_9BACL</name>
<organism evidence="1 2">
    <name type="scientific">Paenibacillus algicola</name>
    <dbReference type="NCBI Taxonomy" id="2565926"/>
    <lineage>
        <taxon>Bacteria</taxon>
        <taxon>Bacillati</taxon>
        <taxon>Bacillota</taxon>
        <taxon>Bacilli</taxon>
        <taxon>Bacillales</taxon>
        <taxon>Paenibacillaceae</taxon>
        <taxon>Paenibacillus</taxon>
    </lineage>
</organism>
<protein>
    <recommendedName>
        <fullName evidence="3">Transporter</fullName>
    </recommendedName>
</protein>
<reference evidence="1 2" key="1">
    <citation type="submission" date="2019-05" db="EMBL/GenBank/DDBJ databases">
        <authorList>
            <person name="Chen C."/>
        </authorList>
    </citation>
    <scope>NUCLEOTIDE SEQUENCE [LARGE SCALE GENOMIC DNA]</scope>
    <source>
        <strain evidence="1 2">HB172198</strain>
    </source>
</reference>
<proteinExistence type="predicted"/>
<dbReference type="Proteomes" id="UP000300879">
    <property type="component" value="Chromosome"/>
</dbReference>
<dbReference type="AlphaFoldDB" id="A0A4P8XPY0"/>
<sequence length="65" mass="7777">MAVDPGGIRGCLYRNTYIWLNNGESFWYYPTFVGRNSAAGFRWSGRFWYYFGIDLRRISSYSCFY</sequence>
<gene>
    <name evidence="1" type="ORF">E6C60_3030</name>
</gene>
<keyword evidence="2" id="KW-1185">Reference proteome</keyword>
<dbReference type="KEGG" id="palo:E6C60_3030"/>
<evidence type="ECO:0000313" key="1">
    <source>
        <dbReference type="EMBL" id="QCT03741.1"/>
    </source>
</evidence>
<accession>A0A4P8XPY0</accession>
<evidence type="ECO:0008006" key="3">
    <source>
        <dbReference type="Google" id="ProtNLM"/>
    </source>
</evidence>
<dbReference type="EMBL" id="CP040396">
    <property type="protein sequence ID" value="QCT03741.1"/>
    <property type="molecule type" value="Genomic_DNA"/>
</dbReference>